<organism evidence="1 2">
    <name type="scientific">Micromonospora craterilacus</name>
    <dbReference type="NCBI Taxonomy" id="1655439"/>
    <lineage>
        <taxon>Bacteria</taxon>
        <taxon>Bacillati</taxon>
        <taxon>Actinomycetota</taxon>
        <taxon>Actinomycetes</taxon>
        <taxon>Micromonosporales</taxon>
        <taxon>Micromonosporaceae</taxon>
        <taxon>Micromonospora</taxon>
    </lineage>
</organism>
<evidence type="ECO:0000313" key="1">
    <source>
        <dbReference type="EMBL" id="PZG23591.1"/>
    </source>
</evidence>
<proteinExistence type="predicted"/>
<evidence type="ECO:0000313" key="2">
    <source>
        <dbReference type="Proteomes" id="UP000248924"/>
    </source>
</evidence>
<comment type="caution">
    <text evidence="1">The sequence shown here is derived from an EMBL/GenBank/DDBJ whole genome shotgun (WGS) entry which is preliminary data.</text>
</comment>
<accession>A0A2W2ELL2</accession>
<keyword evidence="2" id="KW-1185">Reference proteome</keyword>
<dbReference type="OrthoDB" id="3388456at2"/>
<dbReference type="EMBL" id="POTY01000008">
    <property type="protein sequence ID" value="PZG23591.1"/>
    <property type="molecule type" value="Genomic_DNA"/>
</dbReference>
<name>A0A2W2ELL2_9ACTN</name>
<sequence>MSQSNLYALPIDGATFTTYCGGNLGGDNETCAEVAPIPGVADAFVVRDNKPGGTGAELRLTGSELDNLALGWARDRGLTA</sequence>
<dbReference type="Proteomes" id="UP000248924">
    <property type="component" value="Unassembled WGS sequence"/>
</dbReference>
<protein>
    <submittedName>
        <fullName evidence="1">DUF397 domain-containing protein</fullName>
    </submittedName>
</protein>
<reference evidence="1 2" key="1">
    <citation type="submission" date="2018-01" db="EMBL/GenBank/DDBJ databases">
        <title>Draft genome sequence of Jishengella sp. NA12.</title>
        <authorList>
            <person name="Sahin N."/>
            <person name="Ay H."/>
            <person name="Saygin H."/>
        </authorList>
    </citation>
    <scope>NUCLEOTIDE SEQUENCE [LARGE SCALE GENOMIC DNA]</scope>
    <source>
        <strain evidence="1 2">NA12</strain>
    </source>
</reference>
<gene>
    <name evidence="1" type="ORF">C1I95_02950</name>
</gene>
<dbReference type="AlphaFoldDB" id="A0A2W2ELL2"/>
<dbReference type="RefSeq" id="WP_111212189.1">
    <property type="nucleotide sequence ID" value="NZ_POTY01000008.1"/>
</dbReference>